<gene>
    <name evidence="1" type="ORF">SCARUB_02018</name>
</gene>
<evidence type="ECO:0000313" key="1">
    <source>
        <dbReference type="EMBL" id="ODS32859.1"/>
    </source>
</evidence>
<protein>
    <recommendedName>
        <fullName evidence="3">Methylaspartate mutase</fullName>
    </recommendedName>
</protein>
<evidence type="ECO:0000313" key="2">
    <source>
        <dbReference type="Proteomes" id="UP000094056"/>
    </source>
</evidence>
<dbReference type="PATRIC" id="fig|1872076.5.peg.2376"/>
<sequence length="597" mass="65046">MTNDLNVIVATDCGSTTTKAILIEKKGNEYRQTFRGEAPTTVEAPFEDVTRGVLNSFAELEELSGRKILDGERLITPSKDNTGVDIYISTSSAGGGLQMMVAGAVKTMSAQSAQKAALGAGAIVMDVIASNDKRLPHEKIERIRDLRPDMILLSGGTDGGTVTHVVELAEYIAAANPKPRLGMTFQLPVIYAGNKDAQDRIGDVLKDKTALKITDNLRPVLEMENLSPARQEIQNLFLEHVMAHAPGYKKLMSWTGVPIMPTPGAVGEMMQAIAKKDNINVVGVDIGGATTDVFSVFDGVFNRTVSANLGMSYSISNVIAETGIENIMKWLPFDIDEADIRNRIKNKMIRPTTIPQLLEDLKLEHSIAREALRLAFEQHKSLAVGLKGVQKQRDISETFEQVAKDETLIDMNRLNLIVGSGGVLSHAPRRSQAMMMMIDAFQPQGVTMIAVDSIFMMPHLGVLSTINEKAATEVFEKDCLIYLGTCVSLTNSGKYGSSCLDYIITYLNGEKKEDSLVYGELKVLDLKEGEKAEVEITPTKHFDLGEGKGKKIVKEVTGGVVGLVIDARGRPLSPSKGKDVRAEQILKWNMAFGAYPD</sequence>
<comment type="caution">
    <text evidence="1">The sequence shown here is derived from an EMBL/GenBank/DDBJ whole genome shotgun (WGS) entry which is preliminary data.</text>
</comment>
<dbReference type="AlphaFoldDB" id="A0A1E3XB85"/>
<name>A0A1E3XB85_9BACT</name>
<reference evidence="1 2" key="1">
    <citation type="submission" date="2016-07" db="EMBL/GenBank/DDBJ databases">
        <title>Draft genome of Scalindua rubra, obtained from a brine-seawater interface in the Red Sea, sheds light on salt adaptation in anammox bacteria.</title>
        <authorList>
            <person name="Speth D.R."/>
            <person name="Lagkouvardos I."/>
            <person name="Wang Y."/>
            <person name="Qian P.-Y."/>
            <person name="Dutilh B.E."/>
            <person name="Jetten M.S."/>
        </authorList>
    </citation>
    <scope>NUCLEOTIDE SEQUENCE [LARGE SCALE GENOMIC DNA]</scope>
    <source>
        <strain evidence="1">BSI-1</strain>
    </source>
</reference>
<dbReference type="InterPro" id="IPR006230">
    <property type="entry name" value="MutL"/>
</dbReference>
<proteinExistence type="predicted"/>
<dbReference type="Pfam" id="PF13941">
    <property type="entry name" value="MutL"/>
    <property type="match status" value="1"/>
</dbReference>
<accession>A0A1E3XB85</accession>
<evidence type="ECO:0008006" key="3">
    <source>
        <dbReference type="Google" id="ProtNLM"/>
    </source>
</evidence>
<dbReference type="EMBL" id="MAYW01000046">
    <property type="protein sequence ID" value="ODS32859.1"/>
    <property type="molecule type" value="Genomic_DNA"/>
</dbReference>
<organism evidence="1 2">
    <name type="scientific">Candidatus Scalindua rubra</name>
    <dbReference type="NCBI Taxonomy" id="1872076"/>
    <lineage>
        <taxon>Bacteria</taxon>
        <taxon>Pseudomonadati</taxon>
        <taxon>Planctomycetota</taxon>
        <taxon>Candidatus Brocadiia</taxon>
        <taxon>Candidatus Brocadiales</taxon>
        <taxon>Candidatus Scalinduaceae</taxon>
        <taxon>Candidatus Scalindua</taxon>
    </lineage>
</organism>
<dbReference type="Proteomes" id="UP000094056">
    <property type="component" value="Unassembled WGS sequence"/>
</dbReference>